<dbReference type="PANTHER" id="PTHR43408:SF1">
    <property type="entry name" value="FMN REDUCTASE (NADPH)"/>
    <property type="match status" value="1"/>
</dbReference>
<proteinExistence type="predicted"/>
<protein>
    <submittedName>
        <fullName evidence="5">FMN reductase</fullName>
        <ecNumber evidence="5">1.5.1.38</ecNumber>
    </submittedName>
</protein>
<reference evidence="5 6" key="1">
    <citation type="submission" date="2020-08" db="EMBL/GenBank/DDBJ databases">
        <title>Sequencing the genomes of 1000 actinobacteria strains.</title>
        <authorList>
            <person name="Klenk H.-P."/>
        </authorList>
    </citation>
    <scope>NUCLEOTIDE SEQUENCE [LARGE SCALE GENOMIC DNA]</scope>
    <source>
        <strain evidence="5 6">DSM 19600</strain>
    </source>
</reference>
<organism evidence="5 6">
    <name type="scientific">Microbacterium invictum</name>
    <dbReference type="NCBI Taxonomy" id="515415"/>
    <lineage>
        <taxon>Bacteria</taxon>
        <taxon>Bacillati</taxon>
        <taxon>Actinomycetota</taxon>
        <taxon>Actinomycetes</taxon>
        <taxon>Micrococcales</taxon>
        <taxon>Microbacteriaceae</taxon>
        <taxon>Microbacterium</taxon>
    </lineage>
</organism>
<dbReference type="EC" id="1.5.1.38" evidence="5"/>
<dbReference type="InterPro" id="IPR051814">
    <property type="entry name" value="NAD(P)H-dep_FMN_reductase"/>
</dbReference>
<gene>
    <name evidence="5" type="ORF">BKA10_002068</name>
</gene>
<accession>A0AA40SQ47</accession>
<dbReference type="InterPro" id="IPR005025">
    <property type="entry name" value="FMN_Rdtase-like_dom"/>
</dbReference>
<comment type="caution">
    <text evidence="5">The sequence shown here is derived from an EMBL/GenBank/DDBJ whole genome shotgun (WGS) entry which is preliminary data.</text>
</comment>
<evidence type="ECO:0000313" key="6">
    <source>
        <dbReference type="Proteomes" id="UP000549113"/>
    </source>
</evidence>
<keyword evidence="6" id="KW-1185">Reference proteome</keyword>
<dbReference type="EMBL" id="JACIFH010000001">
    <property type="protein sequence ID" value="MBB4140274.1"/>
    <property type="molecule type" value="Genomic_DNA"/>
</dbReference>
<dbReference type="PANTHER" id="PTHR43408">
    <property type="entry name" value="FMN REDUCTASE (NADPH)"/>
    <property type="match status" value="1"/>
</dbReference>
<evidence type="ECO:0000256" key="1">
    <source>
        <dbReference type="ARBA" id="ARBA00022630"/>
    </source>
</evidence>
<name>A0AA40SQ47_9MICO</name>
<evidence type="ECO:0000313" key="5">
    <source>
        <dbReference type="EMBL" id="MBB4140274.1"/>
    </source>
</evidence>
<keyword evidence="1" id="KW-0285">Flavoprotein</keyword>
<evidence type="ECO:0000256" key="2">
    <source>
        <dbReference type="ARBA" id="ARBA00022643"/>
    </source>
</evidence>
<dbReference type="Gene3D" id="3.40.50.360">
    <property type="match status" value="1"/>
</dbReference>
<dbReference type="InterPro" id="IPR029039">
    <property type="entry name" value="Flavoprotein-like_sf"/>
</dbReference>
<dbReference type="RefSeq" id="WP_183499834.1">
    <property type="nucleotide sequence ID" value="NZ_BAABCO010000002.1"/>
</dbReference>
<dbReference type="GO" id="GO:0052873">
    <property type="term" value="F:FMN reductase (NADPH) activity"/>
    <property type="evidence" value="ECO:0007669"/>
    <property type="project" value="UniProtKB-EC"/>
</dbReference>
<keyword evidence="3 5" id="KW-0560">Oxidoreductase</keyword>
<evidence type="ECO:0000259" key="4">
    <source>
        <dbReference type="Pfam" id="PF03358"/>
    </source>
</evidence>
<dbReference type="AlphaFoldDB" id="A0AA40SQ47"/>
<evidence type="ECO:0000256" key="3">
    <source>
        <dbReference type="ARBA" id="ARBA00023002"/>
    </source>
</evidence>
<keyword evidence="2" id="KW-0288">FMN</keyword>
<sequence>MLNVTIVVGNPKPMSRTRLIAETLVEKLIPADVRTLDVIDLADYLDEVLRWQSESMAALTDAVARSDLAVFATPTYKATYTGLLKCFLDRYPANGLAGVTAIPVHTGADLTHSMGATFTLAPLLAELGAIVPGRGFHLPMGQLAELDEATERAAAEYTANLRRIARLAPALA</sequence>
<dbReference type="Proteomes" id="UP000549113">
    <property type="component" value="Unassembled WGS sequence"/>
</dbReference>
<feature type="domain" description="NADPH-dependent FMN reductase-like" evidence="4">
    <location>
        <begin position="3"/>
        <end position="136"/>
    </location>
</feature>
<dbReference type="Pfam" id="PF03358">
    <property type="entry name" value="FMN_red"/>
    <property type="match status" value="1"/>
</dbReference>
<dbReference type="SUPFAM" id="SSF52218">
    <property type="entry name" value="Flavoproteins"/>
    <property type="match status" value="1"/>
</dbReference>